<evidence type="ECO:0000256" key="1">
    <source>
        <dbReference type="ARBA" id="ARBA00022741"/>
    </source>
</evidence>
<dbReference type="GO" id="GO:0005524">
    <property type="term" value="F:ATP binding"/>
    <property type="evidence" value="ECO:0007669"/>
    <property type="project" value="UniProtKB-KW"/>
</dbReference>
<dbReference type="SUPFAM" id="SSF52540">
    <property type="entry name" value="P-loop containing nucleoside triphosphate hydrolases"/>
    <property type="match status" value="1"/>
</dbReference>
<keyword evidence="3" id="KW-0805">Transcription regulation</keyword>
<dbReference type="EMBL" id="UINC01020988">
    <property type="protein sequence ID" value="SVA87585.1"/>
    <property type="molecule type" value="Genomic_DNA"/>
</dbReference>
<dbReference type="Pfam" id="PF25601">
    <property type="entry name" value="AAA_lid_14"/>
    <property type="match status" value="1"/>
</dbReference>
<reference evidence="6" key="1">
    <citation type="submission" date="2018-05" db="EMBL/GenBank/DDBJ databases">
        <authorList>
            <person name="Lanie J.A."/>
            <person name="Ng W.-L."/>
            <person name="Kazmierczak K.M."/>
            <person name="Andrzejewski T.M."/>
            <person name="Davidsen T.M."/>
            <person name="Wayne K.J."/>
            <person name="Tettelin H."/>
            <person name="Glass J.I."/>
            <person name="Rusch D."/>
            <person name="Podicherti R."/>
            <person name="Tsui H.-C.T."/>
            <person name="Winkler M.E."/>
        </authorList>
    </citation>
    <scope>NUCLEOTIDE SEQUENCE</scope>
</reference>
<keyword evidence="2" id="KW-0067">ATP-binding</keyword>
<dbReference type="Gene3D" id="1.10.10.60">
    <property type="entry name" value="Homeodomain-like"/>
    <property type="match status" value="1"/>
</dbReference>
<organism evidence="6">
    <name type="scientific">marine metagenome</name>
    <dbReference type="NCBI Taxonomy" id="408172"/>
    <lineage>
        <taxon>unclassified sequences</taxon>
        <taxon>metagenomes</taxon>
        <taxon>ecological metagenomes</taxon>
    </lineage>
</organism>
<keyword evidence="1" id="KW-0547">Nucleotide-binding</keyword>
<name>A0A381ZE53_9ZZZZ</name>
<dbReference type="GO" id="GO:0006355">
    <property type="term" value="P:regulation of DNA-templated transcription"/>
    <property type="evidence" value="ECO:0007669"/>
    <property type="project" value="InterPro"/>
</dbReference>
<dbReference type="Gene3D" id="3.40.50.300">
    <property type="entry name" value="P-loop containing nucleotide triphosphate hydrolases"/>
    <property type="match status" value="1"/>
</dbReference>
<evidence type="ECO:0000256" key="4">
    <source>
        <dbReference type="ARBA" id="ARBA00023163"/>
    </source>
</evidence>
<dbReference type="InterPro" id="IPR025944">
    <property type="entry name" value="Sigma_54_int_dom_CS"/>
</dbReference>
<feature type="domain" description="Sigma-54 factor interaction" evidence="5">
    <location>
        <begin position="182"/>
        <end position="412"/>
    </location>
</feature>
<evidence type="ECO:0000313" key="6">
    <source>
        <dbReference type="EMBL" id="SVA87585.1"/>
    </source>
</evidence>
<dbReference type="PROSITE" id="PS00688">
    <property type="entry name" value="SIGMA54_INTERACT_3"/>
    <property type="match status" value="1"/>
</dbReference>
<dbReference type="PANTHER" id="PTHR32071:SF121">
    <property type="entry name" value="SIGMA L-DEPENDENT TRANSCRIPTIONAL REGULATOR YQIR-RELATED"/>
    <property type="match status" value="1"/>
</dbReference>
<accession>A0A381ZE53</accession>
<dbReference type="PANTHER" id="PTHR32071">
    <property type="entry name" value="TRANSCRIPTIONAL REGULATORY PROTEIN"/>
    <property type="match status" value="1"/>
</dbReference>
<proteinExistence type="predicted"/>
<dbReference type="FunFam" id="3.40.50.300:FF:000006">
    <property type="entry name" value="DNA-binding transcriptional regulator NtrC"/>
    <property type="match status" value="1"/>
</dbReference>
<evidence type="ECO:0000259" key="5">
    <source>
        <dbReference type="PROSITE" id="PS50045"/>
    </source>
</evidence>
<dbReference type="Gene3D" id="1.10.8.60">
    <property type="match status" value="1"/>
</dbReference>
<evidence type="ECO:0000256" key="3">
    <source>
        <dbReference type="ARBA" id="ARBA00023015"/>
    </source>
</evidence>
<dbReference type="PROSITE" id="PS50045">
    <property type="entry name" value="SIGMA54_INTERACT_4"/>
    <property type="match status" value="1"/>
</dbReference>
<dbReference type="AlphaFoldDB" id="A0A381ZE53"/>
<dbReference type="InterPro" id="IPR027417">
    <property type="entry name" value="P-loop_NTPase"/>
</dbReference>
<gene>
    <name evidence="6" type="ORF">METZ01_LOCUS140439</name>
</gene>
<dbReference type="CDD" id="cd00009">
    <property type="entry name" value="AAA"/>
    <property type="match status" value="1"/>
</dbReference>
<dbReference type="Pfam" id="PF00158">
    <property type="entry name" value="Sigma54_activat"/>
    <property type="match status" value="1"/>
</dbReference>
<dbReference type="InterPro" id="IPR003593">
    <property type="entry name" value="AAA+_ATPase"/>
</dbReference>
<dbReference type="SMART" id="SM00382">
    <property type="entry name" value="AAA"/>
    <property type="match status" value="1"/>
</dbReference>
<keyword evidence="4" id="KW-0804">Transcription</keyword>
<sequence length="500" mass="56200">MKRILCSWIGGGDWFATGARGQKTEPGAIARTIEDADYAGIDEIRLLNNYPDRKASAFRKWVRTRTKAHVVCEDVALDSPTDFRGVYDVTNALIQRIESDTDEEHELIFLCSPGTYVMSSVWIILAHTKYPARLIEASKEAGVVEIEVPFDISVDYLIDRADRARRDVSGGLRVDAPEFNDIIHDCRPMRNAVARAQRIAPRGISVLIEGASGTGKELFATAIHRQSRRHERPLITVNCGSIPEGLLETELFGSETEDPLAGTTKRKRGRFEQANHSTLFLDEVSELPPNIQVRLLRTIEDGEFTRVGGTRSIKADIRYISATNRKLNEEVAAGRFRADLFYRLAEDVISLPTLRNRQDDVSLIIRHLLPRLVEKLGYDTKQLSAGALNVLKKYPFPGNVRELSNVLVRALVHSERNSITKSDIENALSIAPMPDDAMNLLDTPLNENFRLNEHLDTITRHFIERARDESGNNLGKASELLGFTNYQTLSSRIKKLGIDW</sequence>
<dbReference type="InterPro" id="IPR002078">
    <property type="entry name" value="Sigma_54_int"/>
</dbReference>
<evidence type="ECO:0000256" key="2">
    <source>
        <dbReference type="ARBA" id="ARBA00022840"/>
    </source>
</evidence>
<dbReference type="InterPro" id="IPR058031">
    <property type="entry name" value="AAA_lid_NorR"/>
</dbReference>
<protein>
    <recommendedName>
        <fullName evidence="5">Sigma-54 factor interaction domain-containing protein</fullName>
    </recommendedName>
</protein>